<evidence type="ECO:0000313" key="2">
    <source>
        <dbReference type="EMBL" id="QYD71589.1"/>
    </source>
</evidence>
<keyword evidence="3" id="KW-1185">Reference proteome</keyword>
<feature type="compositionally biased region" description="Polar residues" evidence="1">
    <location>
        <begin position="88"/>
        <end position="99"/>
    </location>
</feature>
<feature type="region of interest" description="Disordered" evidence="1">
    <location>
        <begin position="48"/>
        <end position="99"/>
    </location>
</feature>
<proteinExistence type="predicted"/>
<protein>
    <submittedName>
        <fullName evidence="2">Uncharacterized protein</fullName>
    </submittedName>
</protein>
<organism evidence="2 3">
    <name type="scientific">Paraburkholderia edwinii</name>
    <dbReference type="NCBI Taxonomy" id="2861782"/>
    <lineage>
        <taxon>Bacteria</taxon>
        <taxon>Pseudomonadati</taxon>
        <taxon>Pseudomonadota</taxon>
        <taxon>Betaproteobacteria</taxon>
        <taxon>Burkholderiales</taxon>
        <taxon>Burkholderiaceae</taxon>
        <taxon>Paraburkholderia</taxon>
    </lineage>
</organism>
<accession>A0ABX8UX95</accession>
<dbReference type="EMBL" id="CP080096">
    <property type="protein sequence ID" value="QYD71589.1"/>
    <property type="molecule type" value="Genomic_DNA"/>
</dbReference>
<sequence>MSISPFPYEETSVVKQSETGLIEQHGAAANAGNTGNLFRASGDAMMCTPQLKGTGRQGVVSQRDRDDSRNAGRKESTQAKLKRRGLESPTSSLRARSVR</sequence>
<evidence type="ECO:0000313" key="3">
    <source>
        <dbReference type="Proteomes" id="UP000826462"/>
    </source>
</evidence>
<reference evidence="2 3" key="1">
    <citation type="submission" date="2021-07" db="EMBL/GenBank/DDBJ databases">
        <title>Paraburkholderia edwinii protects Aspergillus sp. from phenazines by acting as a toxin sponge.</title>
        <authorList>
            <person name="Dahlstrom K.M."/>
            <person name="Newman D.K."/>
        </authorList>
    </citation>
    <scope>NUCLEOTIDE SEQUENCE [LARGE SCALE GENOMIC DNA]</scope>
    <source>
        <strain evidence="2 3">Pe01</strain>
    </source>
</reference>
<dbReference type="Proteomes" id="UP000826462">
    <property type="component" value="Chromosome 2"/>
</dbReference>
<dbReference type="RefSeq" id="WP_219801017.1">
    <property type="nucleotide sequence ID" value="NZ_CP080096.1"/>
</dbReference>
<feature type="compositionally biased region" description="Basic and acidic residues" evidence="1">
    <location>
        <begin position="62"/>
        <end position="77"/>
    </location>
</feature>
<gene>
    <name evidence="2" type="ORF">KZJ38_31790</name>
</gene>
<evidence type="ECO:0000256" key="1">
    <source>
        <dbReference type="SAM" id="MobiDB-lite"/>
    </source>
</evidence>
<name>A0ABX8UX95_9BURK</name>